<accession>A0A2U1NBK8</accession>
<name>A0A2U1NBK8_ARTAN</name>
<reference evidence="2 3" key="1">
    <citation type="journal article" date="2018" name="Mol. Plant">
        <title>The genome of Artemisia annua provides insight into the evolution of Asteraceae family and artemisinin biosynthesis.</title>
        <authorList>
            <person name="Shen Q."/>
            <person name="Zhang L."/>
            <person name="Liao Z."/>
            <person name="Wang S."/>
            <person name="Yan T."/>
            <person name="Shi P."/>
            <person name="Liu M."/>
            <person name="Fu X."/>
            <person name="Pan Q."/>
            <person name="Wang Y."/>
            <person name="Lv Z."/>
            <person name="Lu X."/>
            <person name="Zhang F."/>
            <person name="Jiang W."/>
            <person name="Ma Y."/>
            <person name="Chen M."/>
            <person name="Hao X."/>
            <person name="Li L."/>
            <person name="Tang Y."/>
            <person name="Lv G."/>
            <person name="Zhou Y."/>
            <person name="Sun X."/>
            <person name="Brodelius P.E."/>
            <person name="Rose J.K.C."/>
            <person name="Tang K."/>
        </authorList>
    </citation>
    <scope>NUCLEOTIDE SEQUENCE [LARGE SCALE GENOMIC DNA]</scope>
    <source>
        <strain evidence="3">cv. Huhao1</strain>
        <tissue evidence="2">Leaf</tissue>
    </source>
</reference>
<keyword evidence="3" id="KW-1185">Reference proteome</keyword>
<dbReference type="Pfam" id="PF13966">
    <property type="entry name" value="zf-RVT"/>
    <property type="match status" value="1"/>
</dbReference>
<sequence>MLSEWNEALMIKNLWNIADGKETLWVKWANLLELMAKVRYNIVKNIGNGKKTNMWYDQWSRFGVLKDTISTRSIHNAKLSESMSVNEMISNNQWRWPHEWYDQYLMLSNLTVPQLDNKEDITYWKKNNGSLCEFSSKVAWEHISQQESMVRWNKVVWFSQCNPRMAFILWMAVKERLQTQDRIMK</sequence>
<keyword evidence="2" id="KW-0695">RNA-directed DNA polymerase</keyword>
<organism evidence="2 3">
    <name type="scientific">Artemisia annua</name>
    <name type="common">Sweet wormwood</name>
    <dbReference type="NCBI Taxonomy" id="35608"/>
    <lineage>
        <taxon>Eukaryota</taxon>
        <taxon>Viridiplantae</taxon>
        <taxon>Streptophyta</taxon>
        <taxon>Embryophyta</taxon>
        <taxon>Tracheophyta</taxon>
        <taxon>Spermatophyta</taxon>
        <taxon>Magnoliopsida</taxon>
        <taxon>eudicotyledons</taxon>
        <taxon>Gunneridae</taxon>
        <taxon>Pentapetalae</taxon>
        <taxon>asterids</taxon>
        <taxon>campanulids</taxon>
        <taxon>Asterales</taxon>
        <taxon>Asteraceae</taxon>
        <taxon>Asteroideae</taxon>
        <taxon>Anthemideae</taxon>
        <taxon>Artemisiinae</taxon>
        <taxon>Artemisia</taxon>
    </lineage>
</organism>
<dbReference type="STRING" id="35608.A0A2U1NBK8"/>
<proteinExistence type="predicted"/>
<gene>
    <name evidence="2" type="ORF">CTI12_AA280470</name>
</gene>
<dbReference type="InterPro" id="IPR026960">
    <property type="entry name" value="RVT-Znf"/>
</dbReference>
<evidence type="ECO:0000313" key="2">
    <source>
        <dbReference type="EMBL" id="PWA70878.1"/>
    </source>
</evidence>
<protein>
    <submittedName>
        <fullName evidence="2">Reverse transcriptase zinc-binding domain-containing protein</fullName>
    </submittedName>
</protein>
<evidence type="ECO:0000313" key="3">
    <source>
        <dbReference type="Proteomes" id="UP000245207"/>
    </source>
</evidence>
<dbReference type="GO" id="GO:0003964">
    <property type="term" value="F:RNA-directed DNA polymerase activity"/>
    <property type="evidence" value="ECO:0007669"/>
    <property type="project" value="UniProtKB-KW"/>
</dbReference>
<comment type="caution">
    <text evidence="2">The sequence shown here is derived from an EMBL/GenBank/DDBJ whole genome shotgun (WGS) entry which is preliminary data.</text>
</comment>
<dbReference type="AlphaFoldDB" id="A0A2U1NBK8"/>
<dbReference type="OrthoDB" id="1748554at2759"/>
<evidence type="ECO:0000259" key="1">
    <source>
        <dbReference type="Pfam" id="PF13966"/>
    </source>
</evidence>
<dbReference type="EMBL" id="PKPP01003165">
    <property type="protein sequence ID" value="PWA70878.1"/>
    <property type="molecule type" value="Genomic_DNA"/>
</dbReference>
<keyword evidence="2" id="KW-0808">Transferase</keyword>
<feature type="domain" description="Reverse transcriptase zinc-binding" evidence="1">
    <location>
        <begin position="134"/>
        <end position="184"/>
    </location>
</feature>
<dbReference type="Proteomes" id="UP000245207">
    <property type="component" value="Unassembled WGS sequence"/>
</dbReference>
<keyword evidence="2" id="KW-0548">Nucleotidyltransferase</keyword>